<dbReference type="GO" id="GO:0005829">
    <property type="term" value="C:cytosol"/>
    <property type="evidence" value="ECO:0007669"/>
    <property type="project" value="TreeGrafter"/>
</dbReference>
<feature type="active site" description="Nucleophile" evidence="7">
    <location>
        <position position="265"/>
    </location>
</feature>
<dbReference type="GO" id="GO:0046872">
    <property type="term" value="F:metal ion binding"/>
    <property type="evidence" value="ECO:0007669"/>
    <property type="project" value="UniProtKB-KW"/>
</dbReference>
<dbReference type="OrthoDB" id="9805417at2"/>
<dbReference type="EC" id="2.4.2.29" evidence="7"/>
<evidence type="ECO:0000313" key="9">
    <source>
        <dbReference type="EMBL" id="SHG98412.1"/>
    </source>
</evidence>
<dbReference type="PANTHER" id="PTHR46499">
    <property type="entry name" value="QUEUINE TRNA-RIBOSYLTRANSFERASE"/>
    <property type="match status" value="1"/>
</dbReference>
<keyword evidence="5 7" id="KW-0862">Zinc</keyword>
<sequence>MLKFKVIKKDASSGARLGELETAHWKCKTPIFMPVGTQATVKTLTPEDLYEIGADIILSNTYHLYLRPGADLVEKAGGLHKFMNWKRGILTDSGGFQVFSLSKLRKITDEGVYFNSHIDGSRHFLTPQKVMEIEQKLGADIAMCFDECAPYPCTYEYAKEALRRTSLWAKICREHHKREDQALFGIVQGSIFDDLRRKSAEDIVALDFPGYAVGGLSVGEPKSEMYRILELTHTLLPEDKPRYLMGVGAPEDLVEGVKRGIDMFDCVLPTRLARHGTAFTHQGRITVRNAGFAEDFSPVDPWCDCYVCKNYSRAYIRHLIKAEEILASRLLSYHNIYFLTSLMAKIRQALAEGRFGEFYDNFFRQYKP</sequence>
<keyword evidence="10" id="KW-1185">Reference proteome</keyword>
<organism evidence="9 10">
    <name type="scientific">Thermosyntropha lipolytica DSM 11003</name>
    <dbReference type="NCBI Taxonomy" id="1123382"/>
    <lineage>
        <taxon>Bacteria</taxon>
        <taxon>Bacillati</taxon>
        <taxon>Bacillota</taxon>
        <taxon>Clostridia</taxon>
        <taxon>Eubacteriales</taxon>
        <taxon>Syntrophomonadaceae</taxon>
        <taxon>Thermosyntropha</taxon>
    </lineage>
</organism>
<evidence type="ECO:0000256" key="1">
    <source>
        <dbReference type="ARBA" id="ARBA00022676"/>
    </source>
</evidence>
<feature type="binding site" evidence="7">
    <location>
        <position position="305"/>
    </location>
    <ligand>
        <name>Zn(2+)</name>
        <dbReference type="ChEBI" id="CHEBI:29105"/>
    </ligand>
</feature>
<keyword evidence="1 7" id="KW-0328">Glycosyltransferase</keyword>
<comment type="function">
    <text evidence="7">Catalyzes the base-exchange of a guanine (G) residue with the queuine precursor 7-aminomethyl-7-deazaguanine (PreQ1) at position 34 (anticodon wobble position) in tRNAs with GU(N) anticodons (tRNA-Asp, -Asn, -His and -Tyr). Catalysis occurs through a double-displacement mechanism. The nucleophile active site attacks the C1' of nucleotide 34 to detach the guanine base from the RNA, forming a covalent enzyme-RNA intermediate. The proton acceptor active site deprotonates the incoming PreQ1, allowing a nucleophilic attack on the C1' of the ribose to form the product. After dissociation, two additional enzymatic reactions on the tRNA convert PreQ1 to queuine (Q), resulting in the hypermodified nucleoside queuosine (7-(((4,5-cis-dihydroxy-2-cyclopenten-1-yl)amino)methyl)-7-deazaguanosine).</text>
</comment>
<reference evidence="10" key="1">
    <citation type="submission" date="2016-11" db="EMBL/GenBank/DDBJ databases">
        <authorList>
            <person name="Varghese N."/>
            <person name="Submissions S."/>
        </authorList>
    </citation>
    <scope>NUCLEOTIDE SEQUENCE [LARGE SCALE GENOMIC DNA]</scope>
    <source>
        <strain evidence="10">DSM 11003</strain>
    </source>
</reference>
<dbReference type="PANTHER" id="PTHR46499:SF1">
    <property type="entry name" value="QUEUINE TRNA-RIBOSYLTRANSFERASE"/>
    <property type="match status" value="1"/>
</dbReference>
<feature type="binding site" evidence="7">
    <location>
        <position position="308"/>
    </location>
    <ligand>
        <name>Zn(2+)</name>
        <dbReference type="ChEBI" id="CHEBI:29105"/>
    </ligand>
</feature>
<evidence type="ECO:0000256" key="6">
    <source>
        <dbReference type="ARBA" id="ARBA00050112"/>
    </source>
</evidence>
<dbReference type="UniPathway" id="UPA00392"/>
<evidence type="ECO:0000256" key="2">
    <source>
        <dbReference type="ARBA" id="ARBA00022679"/>
    </source>
</evidence>
<accession>A0A1M5P9I6</accession>
<dbReference type="NCBIfam" id="TIGR00449">
    <property type="entry name" value="tgt_general"/>
    <property type="match status" value="1"/>
</dbReference>
<dbReference type="HAMAP" id="MF_00168">
    <property type="entry name" value="Q_tRNA_Tgt"/>
    <property type="match status" value="1"/>
</dbReference>
<dbReference type="STRING" id="1123382.SAMN02745221_01408"/>
<dbReference type="AlphaFoldDB" id="A0A1M5P9I6"/>
<dbReference type="InterPro" id="IPR002616">
    <property type="entry name" value="tRNA_ribo_trans-like"/>
</dbReference>
<feature type="binding site" evidence="7">
    <location>
        <position position="334"/>
    </location>
    <ligand>
        <name>Zn(2+)</name>
        <dbReference type="ChEBI" id="CHEBI:29105"/>
    </ligand>
</feature>
<dbReference type="GO" id="GO:0008479">
    <property type="term" value="F:tRNA-guanosine(34) queuine transglycosylase activity"/>
    <property type="evidence" value="ECO:0007669"/>
    <property type="project" value="UniProtKB-UniRule"/>
</dbReference>
<gene>
    <name evidence="7" type="primary">tgt</name>
    <name evidence="9" type="ORF">SAMN02745221_01408</name>
</gene>
<dbReference type="InterPro" id="IPR036511">
    <property type="entry name" value="TGT-like_sf"/>
</dbReference>
<keyword evidence="2 7" id="KW-0808">Transferase</keyword>
<comment type="pathway">
    <text evidence="7">tRNA modification; tRNA-queuosine biosynthesis.</text>
</comment>
<feature type="binding site" evidence="7">
    <location>
        <position position="303"/>
    </location>
    <ligand>
        <name>Zn(2+)</name>
        <dbReference type="ChEBI" id="CHEBI:29105"/>
    </ligand>
</feature>
<evidence type="ECO:0000313" key="10">
    <source>
        <dbReference type="Proteomes" id="UP000242329"/>
    </source>
</evidence>
<dbReference type="SUPFAM" id="SSF51713">
    <property type="entry name" value="tRNA-guanine transglycosylase"/>
    <property type="match status" value="1"/>
</dbReference>
<feature type="domain" description="tRNA-guanine(15) transglycosylase-like" evidence="8">
    <location>
        <begin position="13"/>
        <end position="367"/>
    </location>
</feature>
<dbReference type="GO" id="GO:0008616">
    <property type="term" value="P:tRNA queuosine(34) biosynthetic process"/>
    <property type="evidence" value="ECO:0007669"/>
    <property type="project" value="UniProtKB-UniRule"/>
</dbReference>
<comment type="catalytic activity">
    <reaction evidence="6 7">
        <text>7-aminomethyl-7-carbaguanine + guanosine(34) in tRNA = 7-aminomethyl-7-carbaguanosine(34) in tRNA + guanine</text>
        <dbReference type="Rhea" id="RHEA:24104"/>
        <dbReference type="Rhea" id="RHEA-COMP:10341"/>
        <dbReference type="Rhea" id="RHEA-COMP:10342"/>
        <dbReference type="ChEBI" id="CHEBI:16235"/>
        <dbReference type="ChEBI" id="CHEBI:58703"/>
        <dbReference type="ChEBI" id="CHEBI:74269"/>
        <dbReference type="ChEBI" id="CHEBI:82833"/>
        <dbReference type="EC" id="2.4.2.29"/>
    </reaction>
</comment>
<dbReference type="InterPro" id="IPR004803">
    <property type="entry name" value="TGT"/>
</dbReference>
<feature type="region of interest" description="RNA binding; important for wobble base 34 recognition" evidence="7">
    <location>
        <begin position="270"/>
        <end position="274"/>
    </location>
</feature>
<dbReference type="Gene3D" id="3.20.20.105">
    <property type="entry name" value="Queuine tRNA-ribosyltransferase-like"/>
    <property type="match status" value="1"/>
</dbReference>
<protein>
    <recommendedName>
        <fullName evidence="7">Queuine tRNA-ribosyltransferase</fullName>
        <ecNumber evidence="7">2.4.2.29</ecNumber>
    </recommendedName>
    <alternativeName>
        <fullName evidence="7">Guanine insertion enzyme</fullName>
    </alternativeName>
    <alternativeName>
        <fullName evidence="7">tRNA-guanine transglycosylase</fullName>
    </alternativeName>
</protein>
<keyword evidence="7" id="KW-0479">Metal-binding</keyword>
<dbReference type="NCBIfam" id="TIGR00430">
    <property type="entry name" value="Q_tRNA_tgt"/>
    <property type="match status" value="1"/>
</dbReference>
<feature type="binding site" evidence="7">
    <location>
        <position position="146"/>
    </location>
    <ligand>
        <name>substrate</name>
    </ligand>
</feature>
<feature type="binding site" evidence="7">
    <location>
        <position position="188"/>
    </location>
    <ligand>
        <name>substrate</name>
    </ligand>
</feature>
<proteinExistence type="inferred from homology"/>
<feature type="binding site" evidence="7">
    <location>
        <position position="215"/>
    </location>
    <ligand>
        <name>substrate</name>
    </ligand>
</feature>
<feature type="region of interest" description="RNA binding" evidence="7">
    <location>
        <begin position="246"/>
        <end position="252"/>
    </location>
</feature>
<feature type="active site" description="Proton acceptor" evidence="7">
    <location>
        <position position="92"/>
    </location>
</feature>
<dbReference type="FunFam" id="3.20.20.105:FF:000001">
    <property type="entry name" value="Queuine tRNA-ribosyltransferase"/>
    <property type="match status" value="1"/>
</dbReference>
<keyword evidence="3 7" id="KW-0819">tRNA processing</keyword>
<dbReference type="Pfam" id="PF01702">
    <property type="entry name" value="TGT"/>
    <property type="match status" value="1"/>
</dbReference>
<keyword evidence="4 7" id="KW-0671">Queuosine biosynthesis</keyword>
<dbReference type="RefSeq" id="WP_073092051.1">
    <property type="nucleotide sequence ID" value="NZ_FQWY01000021.1"/>
</dbReference>
<comment type="cofactor">
    <cofactor evidence="7">
        <name>Zn(2+)</name>
        <dbReference type="ChEBI" id="CHEBI:29105"/>
    </cofactor>
    <text evidence="7">Binds 1 zinc ion per subunit.</text>
</comment>
<comment type="subunit">
    <text evidence="7">Homodimer. Within each dimer, one monomer is responsible for RNA recognition and catalysis, while the other monomer binds to the replacement base PreQ1.</text>
</comment>
<evidence type="ECO:0000256" key="3">
    <source>
        <dbReference type="ARBA" id="ARBA00022694"/>
    </source>
</evidence>
<evidence type="ECO:0000256" key="7">
    <source>
        <dbReference type="HAMAP-Rule" id="MF_00168"/>
    </source>
</evidence>
<feature type="binding site" evidence="7">
    <location>
        <begin position="92"/>
        <end position="96"/>
    </location>
    <ligand>
        <name>substrate</name>
    </ligand>
</feature>
<comment type="similarity">
    <text evidence="7">Belongs to the queuine tRNA-ribosyltransferase family.</text>
</comment>
<evidence type="ECO:0000259" key="8">
    <source>
        <dbReference type="Pfam" id="PF01702"/>
    </source>
</evidence>
<name>A0A1M5P9I6_9FIRM</name>
<evidence type="ECO:0000256" key="4">
    <source>
        <dbReference type="ARBA" id="ARBA00022785"/>
    </source>
</evidence>
<evidence type="ECO:0000256" key="5">
    <source>
        <dbReference type="ARBA" id="ARBA00022833"/>
    </source>
</evidence>
<dbReference type="InterPro" id="IPR050076">
    <property type="entry name" value="ArchSynthase1/Queuine_TRR"/>
</dbReference>
<dbReference type="EMBL" id="FQWY01000021">
    <property type="protein sequence ID" value="SHG98412.1"/>
    <property type="molecule type" value="Genomic_DNA"/>
</dbReference>
<dbReference type="Proteomes" id="UP000242329">
    <property type="component" value="Unassembled WGS sequence"/>
</dbReference>